<gene>
    <name evidence="1" type="ORF">ACFSUE_01255</name>
</gene>
<accession>A0ABW5RYU0</accession>
<dbReference type="Proteomes" id="UP001597399">
    <property type="component" value="Unassembled WGS sequence"/>
</dbReference>
<organism evidence="1 2">
    <name type="scientific">Sporolactobacillus shoreicorticis</name>
    <dbReference type="NCBI Taxonomy" id="1923877"/>
    <lineage>
        <taxon>Bacteria</taxon>
        <taxon>Bacillati</taxon>
        <taxon>Bacillota</taxon>
        <taxon>Bacilli</taxon>
        <taxon>Bacillales</taxon>
        <taxon>Sporolactobacillaceae</taxon>
        <taxon>Sporolactobacillus</taxon>
    </lineage>
</organism>
<reference evidence="2" key="1">
    <citation type="journal article" date="2019" name="Int. J. Syst. Evol. Microbiol.">
        <title>The Global Catalogue of Microorganisms (GCM) 10K type strain sequencing project: providing services to taxonomists for standard genome sequencing and annotation.</title>
        <authorList>
            <consortium name="The Broad Institute Genomics Platform"/>
            <consortium name="The Broad Institute Genome Sequencing Center for Infectious Disease"/>
            <person name="Wu L."/>
            <person name="Ma J."/>
        </authorList>
    </citation>
    <scope>NUCLEOTIDE SEQUENCE [LARGE SCALE GENOMIC DNA]</scope>
    <source>
        <strain evidence="2">TISTR 2466</strain>
    </source>
</reference>
<evidence type="ECO:0000313" key="1">
    <source>
        <dbReference type="EMBL" id="MFD2692273.1"/>
    </source>
</evidence>
<keyword evidence="2" id="KW-1185">Reference proteome</keyword>
<evidence type="ECO:0000313" key="2">
    <source>
        <dbReference type="Proteomes" id="UP001597399"/>
    </source>
</evidence>
<dbReference type="EMBL" id="JBHUMQ010000001">
    <property type="protein sequence ID" value="MFD2692273.1"/>
    <property type="molecule type" value="Genomic_DNA"/>
</dbReference>
<sequence length="71" mass="8192">MSDQILDGSARNDESNKFLREQNSKILTMLGDIEQKKQEAHIWTLKVHAYHFARLTSTADAKRRQNGLQHA</sequence>
<proteinExistence type="predicted"/>
<comment type="caution">
    <text evidence="1">The sequence shown here is derived from an EMBL/GenBank/DDBJ whole genome shotgun (WGS) entry which is preliminary data.</text>
</comment>
<name>A0ABW5RYU0_9BACL</name>
<protein>
    <submittedName>
        <fullName evidence="1">Uncharacterized protein</fullName>
    </submittedName>
</protein>